<dbReference type="Gene3D" id="3.40.50.720">
    <property type="entry name" value="NAD(P)-binding Rossmann-like Domain"/>
    <property type="match status" value="1"/>
</dbReference>
<evidence type="ECO:0000256" key="3">
    <source>
        <dbReference type="ARBA" id="ARBA00013019"/>
    </source>
</evidence>
<comment type="similarity">
    <text evidence="2">Belongs to the glucose-6-phosphate dehydrogenase family.</text>
</comment>
<dbReference type="InterPro" id="IPR001282">
    <property type="entry name" value="G6P_DH"/>
</dbReference>
<dbReference type="EMBL" id="HBHT01006897">
    <property type="protein sequence ID" value="CAD9949403.1"/>
    <property type="molecule type" value="Transcribed_RNA"/>
</dbReference>
<evidence type="ECO:0000256" key="6">
    <source>
        <dbReference type="ARBA" id="ARBA00023002"/>
    </source>
</evidence>
<name>A0A7S2VDX1_9STRA</name>
<dbReference type="UniPathway" id="UPA00115"/>
<dbReference type="Pfam" id="PF00479">
    <property type="entry name" value="G6PD_N"/>
    <property type="match status" value="1"/>
</dbReference>
<comment type="pathway">
    <text evidence="1">Carbohydrate degradation; pentose phosphate pathway; D-ribulose 5-phosphate from D-glucose 6-phosphate (oxidative stage): step 1/3.</text>
</comment>
<dbReference type="EC" id="1.1.1.49" evidence="3"/>
<organism evidence="10">
    <name type="scientific">Entomoneis paludosa</name>
    <dbReference type="NCBI Taxonomy" id="265537"/>
    <lineage>
        <taxon>Eukaryota</taxon>
        <taxon>Sar</taxon>
        <taxon>Stramenopiles</taxon>
        <taxon>Ochrophyta</taxon>
        <taxon>Bacillariophyta</taxon>
        <taxon>Bacillariophyceae</taxon>
        <taxon>Bacillariophycidae</taxon>
        <taxon>Entomoneidaceae</taxon>
        <taxon>Entomoneis</taxon>
    </lineage>
</organism>
<gene>
    <name evidence="10" type="ORF">APAL1065_LOCUS4605</name>
</gene>
<evidence type="ECO:0000313" key="10">
    <source>
        <dbReference type="EMBL" id="CAD9949403.1"/>
    </source>
</evidence>
<evidence type="ECO:0000256" key="1">
    <source>
        <dbReference type="ARBA" id="ARBA00004937"/>
    </source>
</evidence>
<sequence>MKEGEAKRVDDFLHLCHYRKGSSYGDSEGIQNILTETNCQNILIYLAIPPHVFSDSTGAVMKAREALPQGNGFFRVVLEKPFGNDSESCDELLQSLVDQKWPEEELYRIDHYLGKEMVQNILTLRQHNPWIGALWNKDVIQSVHLIWKEDIGTEGRGGYFDPYGIIRDILQNHLLQVLTLLAMEPPAGEWTSDEIRNAKVNVLKAMPTIELKDCLLGQYDGYKDDPTIENRETVSPTYACIQTKVNTPRWEGVPFVMEAGKALNERVCEVRLHFRGSTDVSQPNCLVIRLQPTPKVFFTANLKTPGFSSTPTSTHLGVDYDSHLHDIPDAYTRLLLDVLRAQQENFVRNDELIEAWRVFTPVLHETEKNRVEPLPYGRGTNGPELRQDFLNRMGVTQPWLPPASAL</sequence>
<dbReference type="PRINTS" id="PR00079">
    <property type="entry name" value="G6PDHDRGNASE"/>
</dbReference>
<evidence type="ECO:0000259" key="8">
    <source>
        <dbReference type="Pfam" id="PF00479"/>
    </source>
</evidence>
<feature type="domain" description="Glucose-6-phosphate dehydrogenase NAD-binding" evidence="8">
    <location>
        <begin position="5"/>
        <end position="120"/>
    </location>
</feature>
<evidence type="ECO:0000259" key="9">
    <source>
        <dbReference type="Pfam" id="PF02781"/>
    </source>
</evidence>
<keyword evidence="5" id="KW-0521">NADP</keyword>
<dbReference type="InterPro" id="IPR022675">
    <property type="entry name" value="G6P_DH_C"/>
</dbReference>
<feature type="domain" description="Glucose-6-phosphate dehydrogenase C-terminal" evidence="9">
    <location>
        <begin position="123"/>
        <end position="394"/>
    </location>
</feature>
<dbReference type="GO" id="GO:0004345">
    <property type="term" value="F:glucose-6-phosphate dehydrogenase activity"/>
    <property type="evidence" value="ECO:0007669"/>
    <property type="project" value="UniProtKB-EC"/>
</dbReference>
<evidence type="ECO:0000256" key="5">
    <source>
        <dbReference type="ARBA" id="ARBA00022857"/>
    </source>
</evidence>
<dbReference type="SUPFAM" id="SSF55347">
    <property type="entry name" value="Glyceraldehyde-3-phosphate dehydrogenase-like, C-terminal domain"/>
    <property type="match status" value="1"/>
</dbReference>
<proteinExistence type="inferred from homology"/>
<evidence type="ECO:0000256" key="7">
    <source>
        <dbReference type="ARBA" id="ARBA00023277"/>
    </source>
</evidence>
<dbReference type="SUPFAM" id="SSF51735">
    <property type="entry name" value="NAD(P)-binding Rossmann-fold domains"/>
    <property type="match status" value="1"/>
</dbReference>
<keyword evidence="7" id="KW-0119">Carbohydrate metabolism</keyword>
<dbReference type="Pfam" id="PF02781">
    <property type="entry name" value="G6PD_C"/>
    <property type="match status" value="1"/>
</dbReference>
<dbReference type="AlphaFoldDB" id="A0A7S2VDX1"/>
<protein>
    <recommendedName>
        <fullName evidence="3">glucose-6-phosphate dehydrogenase (NADP(+))</fullName>
        <ecNumber evidence="3">1.1.1.49</ecNumber>
    </recommendedName>
</protein>
<dbReference type="InterPro" id="IPR022674">
    <property type="entry name" value="G6P_DH_NAD-bd"/>
</dbReference>
<reference evidence="10" key="1">
    <citation type="submission" date="2021-01" db="EMBL/GenBank/DDBJ databases">
        <authorList>
            <person name="Corre E."/>
            <person name="Pelletier E."/>
            <person name="Niang G."/>
            <person name="Scheremetjew M."/>
            <person name="Finn R."/>
            <person name="Kale V."/>
            <person name="Holt S."/>
            <person name="Cochrane G."/>
            <person name="Meng A."/>
            <person name="Brown T."/>
            <person name="Cohen L."/>
        </authorList>
    </citation>
    <scope>NUCLEOTIDE SEQUENCE</scope>
    <source>
        <strain evidence="10">CCMP125</strain>
    </source>
</reference>
<dbReference type="PROSITE" id="PS00069">
    <property type="entry name" value="G6P_DEHYDROGENASE"/>
    <property type="match status" value="1"/>
</dbReference>
<dbReference type="GO" id="GO:0050661">
    <property type="term" value="F:NADP binding"/>
    <property type="evidence" value="ECO:0007669"/>
    <property type="project" value="InterPro"/>
</dbReference>
<dbReference type="InterPro" id="IPR019796">
    <property type="entry name" value="G6P_DH_AS"/>
</dbReference>
<evidence type="ECO:0000256" key="2">
    <source>
        <dbReference type="ARBA" id="ARBA00009975"/>
    </source>
</evidence>
<keyword evidence="4" id="KW-0313">Glucose metabolism</keyword>
<accession>A0A7S2VDX1</accession>
<dbReference type="InterPro" id="IPR036291">
    <property type="entry name" value="NAD(P)-bd_dom_sf"/>
</dbReference>
<dbReference type="GO" id="GO:0009051">
    <property type="term" value="P:pentose-phosphate shunt, oxidative branch"/>
    <property type="evidence" value="ECO:0007669"/>
    <property type="project" value="TreeGrafter"/>
</dbReference>
<evidence type="ECO:0000256" key="4">
    <source>
        <dbReference type="ARBA" id="ARBA00022526"/>
    </source>
</evidence>
<keyword evidence="6" id="KW-0560">Oxidoreductase</keyword>
<dbReference type="PANTHER" id="PTHR23429">
    <property type="entry name" value="GLUCOSE-6-PHOSPHATE 1-DEHYDROGENASE G6PD"/>
    <property type="match status" value="1"/>
</dbReference>
<dbReference type="GO" id="GO:0006006">
    <property type="term" value="P:glucose metabolic process"/>
    <property type="evidence" value="ECO:0007669"/>
    <property type="project" value="UniProtKB-KW"/>
</dbReference>
<dbReference type="PANTHER" id="PTHR23429:SF0">
    <property type="entry name" value="GLUCOSE-6-PHOSPHATE 1-DEHYDROGENASE"/>
    <property type="match status" value="1"/>
</dbReference>
<dbReference type="Gene3D" id="3.30.360.10">
    <property type="entry name" value="Dihydrodipicolinate Reductase, domain 2"/>
    <property type="match status" value="1"/>
</dbReference>